<evidence type="ECO:0000313" key="3">
    <source>
        <dbReference type="EMBL" id="TDA37972.1"/>
    </source>
</evidence>
<dbReference type="InterPro" id="IPR023214">
    <property type="entry name" value="HAD_sf"/>
</dbReference>
<dbReference type="AlphaFoldDB" id="A0A523BAT2"/>
<dbReference type="GO" id="GO:0005507">
    <property type="term" value="F:copper ion binding"/>
    <property type="evidence" value="ECO:0007669"/>
    <property type="project" value="TreeGrafter"/>
</dbReference>
<dbReference type="InterPro" id="IPR023299">
    <property type="entry name" value="ATPase_P-typ_cyto_dom_N"/>
</dbReference>
<sequence>MKTAIVFDKSGTILNPCRVLFDFEKKEFIYHVSTLNIVKKLKGFLLNIENNRFKISYSFSSEKPKINIEEIRRNYDILKRIENEALNHCRSEIGTCKALILDEKGNIRYAVGLGGRIYDDAKYAISKLREISDIFIATGNCKKATLKCAKILGIKEKFAIYNATPKEKMELIKLLKLFYGCVIMIGNDINDIMALREANISIFINRDGNAINFDTDYLISSLYELPRILLEIIS</sequence>
<reference evidence="3 5" key="1">
    <citation type="journal article" date="2019" name="Nat. Microbiol.">
        <title>Expanding anaerobic alkane metabolism in the domain of Archaea.</title>
        <authorList>
            <person name="Wang Y."/>
            <person name="Wegener G."/>
            <person name="Hou J."/>
            <person name="Wang F."/>
            <person name="Xiao X."/>
        </authorList>
    </citation>
    <scope>NUCLEOTIDE SEQUENCE [LARGE SCALE GENOMIC DNA]</scope>
    <source>
        <strain evidence="3">WYZ-LMO11</strain>
    </source>
</reference>
<accession>A0A523BAT2</accession>
<protein>
    <submittedName>
        <fullName evidence="2">HAD family hydrolase</fullName>
    </submittedName>
</protein>
<evidence type="ECO:0000313" key="4">
    <source>
        <dbReference type="Proteomes" id="UP000316080"/>
    </source>
</evidence>
<dbReference type="PANTHER" id="PTHR43520">
    <property type="entry name" value="ATP7, ISOFORM B"/>
    <property type="match status" value="1"/>
</dbReference>
<comment type="caution">
    <text evidence="3">The sequence shown here is derived from an EMBL/GenBank/DDBJ whole genome shotgun (WGS) entry which is preliminary data.</text>
</comment>
<reference evidence="2 4" key="2">
    <citation type="journal article" date="2019" name="Nat. Microbiol.">
        <title>Wide diversity of methane and short-chain alkane metabolisms in uncultured archaea.</title>
        <authorList>
            <person name="Borrel G."/>
            <person name="Adam P.S."/>
            <person name="McKay L.J."/>
            <person name="Chen L.X."/>
            <person name="Sierra-Garcia I.N."/>
            <person name="Sieber C.M."/>
            <person name="Letourneur Q."/>
            <person name="Ghozlane A."/>
            <person name="Andersen G.L."/>
            <person name="Li W.J."/>
            <person name="Hallam S.J."/>
            <person name="Muyzer G."/>
            <person name="de Oliveira V.M."/>
            <person name="Inskeep W.P."/>
            <person name="Banfield J.F."/>
            <person name="Gribaldo S."/>
        </authorList>
    </citation>
    <scope>NUCLEOTIDE SEQUENCE [LARGE SCALE GENOMIC DNA]</scope>
    <source>
        <strain evidence="2">Verst-YHS</strain>
    </source>
</reference>
<proteinExistence type="predicted"/>
<keyword evidence="1" id="KW-1278">Translocase</keyword>
<dbReference type="PANTHER" id="PTHR43520:SF8">
    <property type="entry name" value="P-TYPE CU(+) TRANSPORTER"/>
    <property type="match status" value="1"/>
</dbReference>
<dbReference type="GO" id="GO:0016020">
    <property type="term" value="C:membrane"/>
    <property type="evidence" value="ECO:0007669"/>
    <property type="project" value="TreeGrafter"/>
</dbReference>
<keyword evidence="2" id="KW-0378">Hydrolase</keyword>
<name>A0A523BAT2_9CREN</name>
<dbReference type="GO" id="GO:0016787">
    <property type="term" value="F:hydrolase activity"/>
    <property type="evidence" value="ECO:0007669"/>
    <property type="project" value="UniProtKB-KW"/>
</dbReference>
<dbReference type="Proteomes" id="UP000317265">
    <property type="component" value="Unassembled WGS sequence"/>
</dbReference>
<dbReference type="EMBL" id="QNVI01000061">
    <property type="protein sequence ID" value="TDA37972.1"/>
    <property type="molecule type" value="Genomic_DNA"/>
</dbReference>
<gene>
    <name evidence="3" type="ORF">DSO09_05555</name>
    <name evidence="2" type="ORF">EF809_00190</name>
</gene>
<dbReference type="Gene3D" id="3.40.50.1000">
    <property type="entry name" value="HAD superfamily/HAD-like"/>
    <property type="match status" value="1"/>
</dbReference>
<organism evidence="3 5">
    <name type="scientific">Thermoproteota archaeon</name>
    <dbReference type="NCBI Taxonomy" id="2056631"/>
    <lineage>
        <taxon>Archaea</taxon>
        <taxon>Thermoproteota</taxon>
    </lineage>
</organism>
<dbReference type="InterPro" id="IPR036412">
    <property type="entry name" value="HAD-like_sf"/>
</dbReference>
<dbReference type="Proteomes" id="UP000316080">
    <property type="component" value="Unassembled WGS sequence"/>
</dbReference>
<dbReference type="Gene3D" id="3.40.1110.10">
    <property type="entry name" value="Calcium-transporting ATPase, cytoplasmic domain N"/>
    <property type="match status" value="1"/>
</dbReference>
<dbReference type="GO" id="GO:0055070">
    <property type="term" value="P:copper ion homeostasis"/>
    <property type="evidence" value="ECO:0007669"/>
    <property type="project" value="TreeGrafter"/>
</dbReference>
<evidence type="ECO:0000313" key="2">
    <source>
        <dbReference type="EMBL" id="RZN57864.1"/>
    </source>
</evidence>
<dbReference type="GO" id="GO:0043682">
    <property type="term" value="F:P-type divalent copper transporter activity"/>
    <property type="evidence" value="ECO:0007669"/>
    <property type="project" value="TreeGrafter"/>
</dbReference>
<dbReference type="Pfam" id="PF00702">
    <property type="entry name" value="Hydrolase"/>
    <property type="match status" value="1"/>
</dbReference>
<dbReference type="GO" id="GO:0000166">
    <property type="term" value="F:nucleotide binding"/>
    <property type="evidence" value="ECO:0007669"/>
    <property type="project" value="InterPro"/>
</dbReference>
<evidence type="ECO:0000256" key="1">
    <source>
        <dbReference type="ARBA" id="ARBA00022967"/>
    </source>
</evidence>
<dbReference type="SUPFAM" id="SSF56784">
    <property type="entry name" value="HAD-like"/>
    <property type="match status" value="1"/>
</dbReference>
<dbReference type="EMBL" id="RXIH01000001">
    <property type="protein sequence ID" value="RZN57864.1"/>
    <property type="molecule type" value="Genomic_DNA"/>
</dbReference>
<evidence type="ECO:0000313" key="5">
    <source>
        <dbReference type="Proteomes" id="UP000317265"/>
    </source>
</evidence>